<dbReference type="Proteomes" id="UP000663860">
    <property type="component" value="Unassembled WGS sequence"/>
</dbReference>
<evidence type="ECO:0000313" key="1">
    <source>
        <dbReference type="EMBL" id="CAF1066351.1"/>
    </source>
</evidence>
<accession>A0A814LMW1</accession>
<dbReference type="Proteomes" id="UP000663868">
    <property type="component" value="Unassembled WGS sequence"/>
</dbReference>
<gene>
    <name evidence="1" type="ORF">IZO911_LOCUS21163</name>
    <name evidence="2" type="ORF">KXQ929_LOCUS10791</name>
</gene>
<dbReference type="EMBL" id="CAJOBB010000518">
    <property type="protein sequence ID" value="CAF3697359.1"/>
    <property type="molecule type" value="Genomic_DNA"/>
</dbReference>
<evidence type="ECO:0000313" key="2">
    <source>
        <dbReference type="EMBL" id="CAF3697359.1"/>
    </source>
</evidence>
<comment type="caution">
    <text evidence="1">The sequence shown here is derived from an EMBL/GenBank/DDBJ whole genome shotgun (WGS) entry which is preliminary data.</text>
</comment>
<organism evidence="1 3">
    <name type="scientific">Adineta steineri</name>
    <dbReference type="NCBI Taxonomy" id="433720"/>
    <lineage>
        <taxon>Eukaryota</taxon>
        <taxon>Metazoa</taxon>
        <taxon>Spiralia</taxon>
        <taxon>Gnathifera</taxon>
        <taxon>Rotifera</taxon>
        <taxon>Eurotatoria</taxon>
        <taxon>Bdelloidea</taxon>
        <taxon>Adinetida</taxon>
        <taxon>Adinetidae</taxon>
        <taxon>Adineta</taxon>
    </lineage>
</organism>
<dbReference type="EMBL" id="CAJNOE010000226">
    <property type="protein sequence ID" value="CAF1066351.1"/>
    <property type="molecule type" value="Genomic_DNA"/>
</dbReference>
<name>A0A814LMW1_9BILA</name>
<evidence type="ECO:0000313" key="3">
    <source>
        <dbReference type="Proteomes" id="UP000663860"/>
    </source>
</evidence>
<protein>
    <submittedName>
        <fullName evidence="1">Uncharacterized protein</fullName>
    </submittedName>
</protein>
<reference evidence="1" key="1">
    <citation type="submission" date="2021-02" db="EMBL/GenBank/DDBJ databases">
        <authorList>
            <person name="Nowell W R."/>
        </authorList>
    </citation>
    <scope>NUCLEOTIDE SEQUENCE</scope>
</reference>
<dbReference type="AlphaFoldDB" id="A0A814LMW1"/>
<proteinExistence type="predicted"/>
<sequence>MANYSSTTIKDKRHIDEDKKDIFTLDGYIKYFETCENDAAVFSRLPSILGEDPNDDIWRQHLEYRGHLKKANYLFETWKNIDYNKRNMEKNDIIKYIEIFSLLENVFRNVLLRPYIPAYRAINKYCGRYCCFISDADRPLFKNLGFRDNNDSSELLIYEGTDPLKTIIYAITCNIFWHVLTMNLPKYSSTSV</sequence>